<dbReference type="Proteomes" id="UP000054820">
    <property type="component" value="Unassembled WGS sequence"/>
</dbReference>
<organism evidence="2 4">
    <name type="scientific">Legionella steigerwaltii</name>
    <dbReference type="NCBI Taxonomy" id="460"/>
    <lineage>
        <taxon>Bacteria</taxon>
        <taxon>Pseudomonadati</taxon>
        <taxon>Pseudomonadota</taxon>
        <taxon>Gammaproteobacteria</taxon>
        <taxon>Legionellales</taxon>
        <taxon>Legionellaceae</taxon>
        <taxon>Legionella</taxon>
    </lineage>
</organism>
<accession>A0A378LBL6</accession>
<dbReference type="EMBL" id="LNYZ01000009">
    <property type="protein sequence ID" value="KTD78544.1"/>
    <property type="molecule type" value="Genomic_DNA"/>
</dbReference>
<dbReference type="EMBL" id="UGOY01000001">
    <property type="protein sequence ID" value="STY24097.1"/>
    <property type="molecule type" value="Genomic_DNA"/>
</dbReference>
<sequence length="124" mass="14713">MDTVFYTGYINFIKKEDLKLIEEATNEVNEFLFKERPFPDVTLDNYDPLLVKNHLHLLRASLEEKCKNLSSLFTYYEWLYHLRRLPSEIFSGRLKTTSGYDSLLALYIASFSKEKKNFEKGLKE</sequence>
<name>A0A378LBL6_9GAMM</name>
<proteinExistence type="predicted"/>
<evidence type="ECO:0000313" key="4">
    <source>
        <dbReference type="Proteomes" id="UP000255110"/>
    </source>
</evidence>
<dbReference type="AlphaFoldDB" id="A0A378LBL6"/>
<dbReference type="RefSeq" id="WP_058476854.1">
    <property type="nucleotide sequence ID" value="NZ_CAAAIO010000014.1"/>
</dbReference>
<reference evidence="2 4" key="2">
    <citation type="submission" date="2018-06" db="EMBL/GenBank/DDBJ databases">
        <authorList>
            <consortium name="Pathogen Informatics"/>
            <person name="Doyle S."/>
        </authorList>
    </citation>
    <scope>NUCLEOTIDE SEQUENCE [LARGE SCALE GENOMIC DNA]</scope>
    <source>
        <strain evidence="2 4">NCTC11991</strain>
    </source>
</reference>
<dbReference type="Proteomes" id="UP000255110">
    <property type="component" value="Unassembled WGS sequence"/>
</dbReference>
<protein>
    <submittedName>
        <fullName evidence="2">Uncharacterized protein</fullName>
    </submittedName>
</protein>
<evidence type="ECO:0000313" key="3">
    <source>
        <dbReference type="Proteomes" id="UP000054820"/>
    </source>
</evidence>
<gene>
    <name evidence="1" type="ORF">Lstg_1279</name>
    <name evidence="2" type="ORF">NCTC11991_02713</name>
</gene>
<evidence type="ECO:0000313" key="1">
    <source>
        <dbReference type="EMBL" id="KTD78544.1"/>
    </source>
</evidence>
<keyword evidence="3" id="KW-1185">Reference proteome</keyword>
<evidence type="ECO:0000313" key="2">
    <source>
        <dbReference type="EMBL" id="STY24097.1"/>
    </source>
</evidence>
<reference evidence="1 3" key="1">
    <citation type="submission" date="2015-11" db="EMBL/GenBank/DDBJ databases">
        <title>Genomic analysis of 38 Legionella species identifies large and diverse effector repertoires.</title>
        <authorList>
            <person name="Burstein D."/>
            <person name="Amaro F."/>
            <person name="Zusman T."/>
            <person name="Lifshitz Z."/>
            <person name="Cohen O."/>
            <person name="Gilbert J.A."/>
            <person name="Pupko T."/>
            <person name="Shuman H.A."/>
            <person name="Segal G."/>
        </authorList>
    </citation>
    <scope>NUCLEOTIDE SEQUENCE [LARGE SCALE GENOMIC DNA]</scope>
    <source>
        <strain evidence="1 3">SC-18-C9</strain>
    </source>
</reference>